<dbReference type="PANTHER" id="PTHR37463">
    <property type="entry name" value="GSL3115 PROTEIN"/>
    <property type="match status" value="1"/>
</dbReference>
<name>A0ABV8NT54_9SPHI</name>
<proteinExistence type="predicted"/>
<dbReference type="PANTHER" id="PTHR37463:SF5">
    <property type="entry name" value="DUF2256 DOMAIN-CONTAINING PROTEIN"/>
    <property type="match status" value="1"/>
</dbReference>
<gene>
    <name evidence="1" type="ORF">ACFOUY_19075</name>
</gene>
<evidence type="ECO:0000313" key="1">
    <source>
        <dbReference type="EMBL" id="MFC4198817.1"/>
    </source>
</evidence>
<reference evidence="2" key="1">
    <citation type="journal article" date="2019" name="Int. J. Syst. Evol. Microbiol.">
        <title>The Global Catalogue of Microorganisms (GCM) 10K type strain sequencing project: providing services to taxonomists for standard genome sequencing and annotation.</title>
        <authorList>
            <consortium name="The Broad Institute Genomics Platform"/>
            <consortium name="The Broad Institute Genome Sequencing Center for Infectious Disease"/>
            <person name="Wu L."/>
            <person name="Ma J."/>
        </authorList>
    </citation>
    <scope>NUCLEOTIDE SEQUENCE [LARGE SCALE GENOMIC DNA]</scope>
    <source>
        <strain evidence="2">CCM 8689</strain>
    </source>
</reference>
<organism evidence="1 2">
    <name type="scientific">Pedobacter jamesrossensis</name>
    <dbReference type="NCBI Taxonomy" id="1908238"/>
    <lineage>
        <taxon>Bacteria</taxon>
        <taxon>Pseudomonadati</taxon>
        <taxon>Bacteroidota</taxon>
        <taxon>Sphingobacteriia</taxon>
        <taxon>Sphingobacteriales</taxon>
        <taxon>Sphingobacteriaceae</taxon>
        <taxon>Pedobacter</taxon>
    </lineage>
</organism>
<protein>
    <submittedName>
        <fullName evidence="1">DUF2256 domain-containing protein</fullName>
    </submittedName>
</protein>
<dbReference type="Pfam" id="PF10013">
    <property type="entry name" value="DUF2256"/>
    <property type="match status" value="1"/>
</dbReference>
<evidence type="ECO:0000313" key="2">
    <source>
        <dbReference type="Proteomes" id="UP001595792"/>
    </source>
</evidence>
<dbReference type="Proteomes" id="UP001595792">
    <property type="component" value="Unassembled WGS sequence"/>
</dbReference>
<accession>A0ABV8NT54</accession>
<dbReference type="RefSeq" id="WP_378962862.1">
    <property type="nucleotide sequence ID" value="NZ_JBHRXC010000001.1"/>
</dbReference>
<dbReference type="PIRSF" id="PIRSF037205">
    <property type="entry name" value="UCP037205"/>
    <property type="match status" value="1"/>
</dbReference>
<keyword evidence="2" id="KW-1185">Reference proteome</keyword>
<comment type="caution">
    <text evidence="1">The sequence shown here is derived from an EMBL/GenBank/DDBJ whole genome shotgun (WGS) entry which is preliminary data.</text>
</comment>
<sequence length="49" mass="5797">MKIIKKENLPSKICEVCKRAFSFRKKWTRNWEAVKYCSSGCRKNSTSKP</sequence>
<dbReference type="EMBL" id="JBHSBY010000143">
    <property type="protein sequence ID" value="MFC4198817.1"/>
    <property type="molecule type" value="Genomic_DNA"/>
</dbReference>
<dbReference type="InterPro" id="IPR017136">
    <property type="entry name" value="UCP037205"/>
</dbReference>